<proteinExistence type="inferred from homology"/>
<dbReference type="Gene3D" id="3.90.70.10">
    <property type="entry name" value="Cysteine proteinases"/>
    <property type="match status" value="1"/>
</dbReference>
<dbReference type="PROSITE" id="PS00139">
    <property type="entry name" value="THIOL_PROTEASE_CYS"/>
    <property type="match status" value="1"/>
</dbReference>
<evidence type="ECO:0000256" key="4">
    <source>
        <dbReference type="PIRNR" id="PIRNR005700"/>
    </source>
</evidence>
<comment type="caution">
    <text evidence="7">The sequence shown here is derived from an EMBL/GenBank/DDBJ whole genome shotgun (WGS) entry which is preliminary data.</text>
</comment>
<dbReference type="PANTHER" id="PTHR10363:SF2">
    <property type="entry name" value="BLEOMYCIN HYDROLASE"/>
    <property type="match status" value="1"/>
</dbReference>
<organism evidence="7 8">
    <name type="scientific">Porphyromonas macacae</name>
    <dbReference type="NCBI Taxonomy" id="28115"/>
    <lineage>
        <taxon>Bacteria</taxon>
        <taxon>Pseudomonadati</taxon>
        <taxon>Bacteroidota</taxon>
        <taxon>Bacteroidia</taxon>
        <taxon>Bacteroidales</taxon>
        <taxon>Porphyromonadaceae</taxon>
        <taxon>Porphyromonas</taxon>
    </lineage>
</organism>
<dbReference type="Proteomes" id="UP000030103">
    <property type="component" value="Unassembled WGS sequence"/>
</dbReference>
<evidence type="ECO:0000256" key="6">
    <source>
        <dbReference type="SAM" id="SignalP"/>
    </source>
</evidence>
<dbReference type="eggNOG" id="COG3579">
    <property type="taxonomic scope" value="Bacteria"/>
</dbReference>
<dbReference type="InterPro" id="IPR004134">
    <property type="entry name" value="Peptidase_C1B"/>
</dbReference>
<feature type="active site" evidence="5">
    <location>
        <position position="388"/>
    </location>
</feature>
<dbReference type="GO" id="GO:0070005">
    <property type="term" value="F:cysteine-type aminopeptidase activity"/>
    <property type="evidence" value="ECO:0007669"/>
    <property type="project" value="InterPro"/>
</dbReference>
<dbReference type="GO" id="GO:0009636">
    <property type="term" value="P:response to toxic substance"/>
    <property type="evidence" value="ECO:0007669"/>
    <property type="project" value="TreeGrafter"/>
</dbReference>
<feature type="signal peptide" evidence="6">
    <location>
        <begin position="1"/>
        <end position="18"/>
    </location>
</feature>
<dbReference type="CDD" id="cd00585">
    <property type="entry name" value="Peptidase_C1B"/>
    <property type="match status" value="1"/>
</dbReference>
<keyword evidence="1 4" id="KW-0645">Protease</keyword>
<dbReference type="AlphaFoldDB" id="A0A0A2GDG8"/>
<dbReference type="GO" id="GO:0043418">
    <property type="term" value="P:homocysteine catabolic process"/>
    <property type="evidence" value="ECO:0007669"/>
    <property type="project" value="TreeGrafter"/>
</dbReference>
<name>A0A0A2GDG8_9PORP</name>
<accession>A0A0A2GDG8</accession>
<evidence type="ECO:0000313" key="7">
    <source>
        <dbReference type="EMBL" id="KGN75666.1"/>
    </source>
</evidence>
<evidence type="ECO:0000256" key="3">
    <source>
        <dbReference type="ARBA" id="ARBA00022807"/>
    </source>
</evidence>
<dbReference type="PANTHER" id="PTHR10363">
    <property type="entry name" value="BLEOMYCIN HYDROLASE"/>
    <property type="match status" value="1"/>
</dbReference>
<sequence>MNKKILFGFAFLSISVMGTDLSAQTAQGGISPEMLQEIEASYRNTPTEKALRNAIINNNMSSLVLDANKFSGIDQDFTYRVSTKGISNQLSSGRCWLFTGLNVLRSRMITNYGLGAFFFSHNYNFFWDQMEKANLFLQGIIDTRQKPMDDKMVEWLFKNPIGDGGQFTGVSDNLYKYGLVPADVMPETYSSNNTGQMNKILSRLLRQAGIRMRAAAEKGVSEKELMQQKTACLKDVYRVLVMNLGIPPKTFTYSLRDAKGNIVSTETYTPQSFYNKFIGRDMRNEYVMLMNDPSRPYNKLYEIDYDRHSYDGKNWTYVNLPMEEIKQMAIASLKDSTMMYYSCDVGKELDRKKGYLDLENFDYNSLLGIDLNMNKKERIATFDSGSTHAMTLVAVDLDQKGKPTKWMVENSWGETNGFNGHLIMTDRWFDAYTFRLVIDKRYVTPKVKALLKTEPVRLPAWDPMFSAEN</sequence>
<gene>
    <name evidence="7" type="ORF">HQ47_01655</name>
</gene>
<keyword evidence="8" id="KW-1185">Reference proteome</keyword>
<comment type="similarity">
    <text evidence="4">Belongs to the peptidase C1 family.</text>
</comment>
<keyword evidence="6" id="KW-0732">Signal</keyword>
<dbReference type="OrthoDB" id="1111399at2"/>
<dbReference type="InterPro" id="IPR038765">
    <property type="entry name" value="Papain-like_cys_pep_sf"/>
</dbReference>
<protein>
    <recommendedName>
        <fullName evidence="4">Aminopeptidase</fullName>
    </recommendedName>
</protein>
<dbReference type="STRING" id="28115.HQ47_01655"/>
<evidence type="ECO:0000256" key="1">
    <source>
        <dbReference type="ARBA" id="ARBA00022670"/>
    </source>
</evidence>
<evidence type="ECO:0000256" key="5">
    <source>
        <dbReference type="PIRSR" id="PIRSR005700-1"/>
    </source>
</evidence>
<dbReference type="EMBL" id="JRFA01000004">
    <property type="protein sequence ID" value="KGN75666.1"/>
    <property type="molecule type" value="Genomic_DNA"/>
</dbReference>
<dbReference type="Pfam" id="PF03051">
    <property type="entry name" value="Peptidase_C1_2"/>
    <property type="match status" value="1"/>
</dbReference>
<dbReference type="GO" id="GO:0005737">
    <property type="term" value="C:cytoplasm"/>
    <property type="evidence" value="ECO:0007669"/>
    <property type="project" value="TreeGrafter"/>
</dbReference>
<dbReference type="InterPro" id="IPR000169">
    <property type="entry name" value="Pept_cys_AS"/>
</dbReference>
<dbReference type="SUPFAM" id="SSF54001">
    <property type="entry name" value="Cysteine proteinases"/>
    <property type="match status" value="1"/>
</dbReference>
<dbReference type="GO" id="GO:0006508">
    <property type="term" value="P:proteolysis"/>
    <property type="evidence" value="ECO:0007669"/>
    <property type="project" value="UniProtKB-KW"/>
</dbReference>
<dbReference type="RefSeq" id="WP_036850061.1">
    <property type="nucleotide sequence ID" value="NZ_JRFA01000004.1"/>
</dbReference>
<keyword evidence="2 4" id="KW-0378">Hydrolase</keyword>
<feature type="chain" id="PRO_5001999074" description="Aminopeptidase" evidence="6">
    <location>
        <begin position="19"/>
        <end position="469"/>
    </location>
</feature>
<feature type="active site" evidence="5">
    <location>
        <position position="95"/>
    </location>
</feature>
<feature type="active site" evidence="5">
    <location>
        <position position="410"/>
    </location>
</feature>
<keyword evidence="3 4" id="KW-0788">Thiol protease</keyword>
<keyword evidence="4 7" id="KW-0031">Aminopeptidase</keyword>
<evidence type="ECO:0000313" key="8">
    <source>
        <dbReference type="Proteomes" id="UP000030103"/>
    </source>
</evidence>
<dbReference type="PIRSF" id="PIRSF005700">
    <property type="entry name" value="PepC"/>
    <property type="match status" value="1"/>
</dbReference>
<reference evidence="7 8" key="1">
    <citation type="submission" date="2014-09" db="EMBL/GenBank/DDBJ databases">
        <title>Draft Genome Sequence of Porphyromonas macacae COT-192_OH2859.</title>
        <authorList>
            <person name="Wallis C."/>
            <person name="Deusch O."/>
            <person name="O'Flynn C."/>
            <person name="Davis I."/>
            <person name="Horsfall A."/>
            <person name="Kirkwood N."/>
            <person name="Harris S."/>
            <person name="Eisen J.A."/>
            <person name="Coil D.A."/>
            <person name="Darling A.E."/>
            <person name="Jospin G."/>
            <person name="Alexiev A."/>
        </authorList>
    </citation>
    <scope>NUCLEOTIDE SEQUENCE [LARGE SCALE GENOMIC DNA]</scope>
    <source>
        <strain evidence="8">COT-192 OH2859</strain>
    </source>
</reference>
<evidence type="ECO:0000256" key="2">
    <source>
        <dbReference type="ARBA" id="ARBA00022801"/>
    </source>
</evidence>